<proteinExistence type="inferred from homology"/>
<evidence type="ECO:0000256" key="8">
    <source>
        <dbReference type="ARBA" id="ARBA00022842"/>
    </source>
</evidence>
<keyword evidence="6" id="KW-0547">Nucleotide-binding</keyword>
<dbReference type="EMBL" id="BQKI01000081">
    <property type="protein sequence ID" value="GJN28904.1"/>
    <property type="molecule type" value="Genomic_DNA"/>
</dbReference>
<sequence length="319" mass="35604">MPPQFPTSLLTRQLLLLHPPHPRHRRLLPPSSPRAAARFPPRPRWPSRLPIRRPPLRAMASVAGEAPASSPAAAGAGEAPRRLTLEELPWDHSFMRELPGDPRSDTIPREVRLASSRSERAIQLLLGSKDLIFLSFSREQLLWLEGDGRAITLGEVVNSQGERWELQLKGSGKTPYSRFADGLAVLRSSIREFICSEAMHGLGIPTTRALCLVETGKSVIRDMFYDGNAKEEPGAIVCRIAPSFLRFGSYQIHAVRGKEDLEIVRRLADYTIRHHYPHLENMKKSEGLSFESALGDSPAIDLTSNKYAGISLHTILFFI</sequence>
<evidence type="ECO:0000256" key="5">
    <source>
        <dbReference type="ARBA" id="ARBA00022723"/>
    </source>
</evidence>
<feature type="compositionally biased region" description="Low complexity" evidence="10">
    <location>
        <begin position="56"/>
        <end position="78"/>
    </location>
</feature>
<evidence type="ECO:0000256" key="2">
    <source>
        <dbReference type="ARBA" id="ARBA00009747"/>
    </source>
</evidence>
<dbReference type="GO" id="GO:0009534">
    <property type="term" value="C:chloroplast thylakoid"/>
    <property type="evidence" value="ECO:0007669"/>
    <property type="project" value="TreeGrafter"/>
</dbReference>
<comment type="cofactor">
    <cofactor evidence="1">
        <name>Mg(2+)</name>
        <dbReference type="ChEBI" id="CHEBI:18420"/>
    </cofactor>
</comment>
<dbReference type="PANTHER" id="PTHR32057">
    <property type="entry name" value="PROTEIN ADENYLYLTRANSFERASE SELO, MITOCHONDRIAL"/>
    <property type="match status" value="1"/>
</dbReference>
<gene>
    <name evidence="11" type="primary">gb17078</name>
    <name evidence="11" type="ORF">PR202_gb17078</name>
</gene>
<evidence type="ECO:0000256" key="3">
    <source>
        <dbReference type="ARBA" id="ARBA00022679"/>
    </source>
</evidence>
<keyword evidence="7" id="KW-0067">ATP-binding</keyword>
<evidence type="ECO:0000256" key="6">
    <source>
        <dbReference type="ARBA" id="ARBA00022741"/>
    </source>
</evidence>
<dbReference type="PANTHER" id="PTHR32057:SF14">
    <property type="entry name" value="PROTEIN ADENYLYLTRANSFERASE SELO, MITOCHONDRIAL"/>
    <property type="match status" value="1"/>
</dbReference>
<keyword evidence="4" id="KW-0548">Nucleotidyltransferase</keyword>
<comment type="similarity">
    <text evidence="2">Belongs to the SELO family.</text>
</comment>
<keyword evidence="5" id="KW-0479">Metal-binding</keyword>
<keyword evidence="8" id="KW-0460">Magnesium</keyword>
<dbReference type="InterPro" id="IPR003846">
    <property type="entry name" value="SelO"/>
</dbReference>
<evidence type="ECO:0000313" key="11">
    <source>
        <dbReference type="EMBL" id="GJN28904.1"/>
    </source>
</evidence>
<keyword evidence="12" id="KW-1185">Reference proteome</keyword>
<name>A0AAV5EZR3_ELECO</name>
<dbReference type="GO" id="GO:0070733">
    <property type="term" value="F:AMPylase activity"/>
    <property type="evidence" value="ECO:0007669"/>
    <property type="project" value="TreeGrafter"/>
</dbReference>
<feature type="region of interest" description="Disordered" evidence="10">
    <location>
        <begin position="21"/>
        <end position="81"/>
    </location>
</feature>
<keyword evidence="3" id="KW-0808">Transferase</keyword>
<dbReference type="AlphaFoldDB" id="A0AAV5EZR3"/>
<evidence type="ECO:0000256" key="10">
    <source>
        <dbReference type="SAM" id="MobiDB-lite"/>
    </source>
</evidence>
<reference evidence="11" key="1">
    <citation type="journal article" date="2018" name="DNA Res.">
        <title>Multiple hybrid de novo genome assembly of finger millet, an orphan allotetraploid crop.</title>
        <authorList>
            <person name="Hatakeyama M."/>
            <person name="Aluri S."/>
            <person name="Balachadran M.T."/>
            <person name="Sivarajan S.R."/>
            <person name="Patrignani A."/>
            <person name="Gruter S."/>
            <person name="Poveda L."/>
            <person name="Shimizu-Inatsugi R."/>
            <person name="Baeten J."/>
            <person name="Francoijs K.J."/>
            <person name="Nataraja K.N."/>
            <person name="Reddy Y.A.N."/>
            <person name="Phadnis S."/>
            <person name="Ravikumar R.L."/>
            <person name="Schlapbach R."/>
            <person name="Sreeman S.M."/>
            <person name="Shimizu K.K."/>
        </authorList>
    </citation>
    <scope>NUCLEOTIDE SEQUENCE</scope>
</reference>
<evidence type="ECO:0000313" key="12">
    <source>
        <dbReference type="Proteomes" id="UP001054889"/>
    </source>
</evidence>
<evidence type="ECO:0000256" key="4">
    <source>
        <dbReference type="ARBA" id="ARBA00022695"/>
    </source>
</evidence>
<organism evidence="11 12">
    <name type="scientific">Eleusine coracana subsp. coracana</name>
    <dbReference type="NCBI Taxonomy" id="191504"/>
    <lineage>
        <taxon>Eukaryota</taxon>
        <taxon>Viridiplantae</taxon>
        <taxon>Streptophyta</taxon>
        <taxon>Embryophyta</taxon>
        <taxon>Tracheophyta</taxon>
        <taxon>Spermatophyta</taxon>
        <taxon>Magnoliopsida</taxon>
        <taxon>Liliopsida</taxon>
        <taxon>Poales</taxon>
        <taxon>Poaceae</taxon>
        <taxon>PACMAD clade</taxon>
        <taxon>Chloridoideae</taxon>
        <taxon>Cynodonteae</taxon>
        <taxon>Eleusininae</taxon>
        <taxon>Eleusine</taxon>
    </lineage>
</organism>
<accession>A0AAV5EZR3</accession>
<evidence type="ECO:0000256" key="1">
    <source>
        <dbReference type="ARBA" id="ARBA00001946"/>
    </source>
</evidence>
<dbReference type="Pfam" id="PF02696">
    <property type="entry name" value="SelO"/>
    <property type="match status" value="1"/>
</dbReference>
<dbReference type="GO" id="GO:0046872">
    <property type="term" value="F:metal ion binding"/>
    <property type="evidence" value="ECO:0007669"/>
    <property type="project" value="UniProtKB-KW"/>
</dbReference>
<comment type="caution">
    <text evidence="11">The sequence shown here is derived from an EMBL/GenBank/DDBJ whole genome shotgun (WGS) entry which is preliminary data.</text>
</comment>
<dbReference type="GO" id="GO:0005524">
    <property type="term" value="F:ATP binding"/>
    <property type="evidence" value="ECO:0007669"/>
    <property type="project" value="UniProtKB-KW"/>
</dbReference>
<dbReference type="Proteomes" id="UP001054889">
    <property type="component" value="Unassembled WGS sequence"/>
</dbReference>
<evidence type="ECO:0000256" key="9">
    <source>
        <dbReference type="ARBA" id="ARBA00031547"/>
    </source>
</evidence>
<reference evidence="11" key="2">
    <citation type="submission" date="2021-12" db="EMBL/GenBank/DDBJ databases">
        <title>Resequencing data analysis of finger millet.</title>
        <authorList>
            <person name="Hatakeyama M."/>
            <person name="Aluri S."/>
            <person name="Balachadran M.T."/>
            <person name="Sivarajan S.R."/>
            <person name="Poveda L."/>
            <person name="Shimizu-Inatsugi R."/>
            <person name="Schlapbach R."/>
            <person name="Sreeman S.M."/>
            <person name="Shimizu K.K."/>
        </authorList>
    </citation>
    <scope>NUCLEOTIDE SEQUENCE</scope>
</reference>
<evidence type="ECO:0000256" key="7">
    <source>
        <dbReference type="ARBA" id="ARBA00022840"/>
    </source>
</evidence>
<protein>
    <recommendedName>
        <fullName evidence="9">Selenoprotein O</fullName>
    </recommendedName>
</protein>